<name>A0A6P8EAM6_PUNGR</name>
<dbReference type="InterPro" id="IPR003105">
    <property type="entry name" value="SRA_YDG"/>
</dbReference>
<dbReference type="Gene3D" id="2.30.280.10">
    <property type="entry name" value="SRA-YDG"/>
    <property type="match status" value="1"/>
</dbReference>
<dbReference type="PANTHER" id="PTHR45660:SF46">
    <property type="entry name" value="HISTONE-LYSINE N-METHYLTRANSFERASE, H3 LYSINE-9 SPECIFIC SUVH6"/>
    <property type="match status" value="1"/>
</dbReference>
<dbReference type="SMART" id="SM00466">
    <property type="entry name" value="SRA"/>
    <property type="match status" value="1"/>
</dbReference>
<dbReference type="GO" id="GO:0005634">
    <property type="term" value="C:nucleus"/>
    <property type="evidence" value="ECO:0007669"/>
    <property type="project" value="UniProtKB-SubCell"/>
</dbReference>
<dbReference type="OrthoDB" id="5792673at2759"/>
<proteinExistence type="predicted"/>
<evidence type="ECO:0000313" key="5">
    <source>
        <dbReference type="Proteomes" id="UP000515151"/>
    </source>
</evidence>
<dbReference type="InterPro" id="IPR051357">
    <property type="entry name" value="H3K9_HMTase_SUVAR3-9"/>
</dbReference>
<evidence type="ECO:0000313" key="7">
    <source>
        <dbReference type="RefSeq" id="XP_031402328.1"/>
    </source>
</evidence>
<evidence type="ECO:0000256" key="1">
    <source>
        <dbReference type="ARBA" id="ARBA00004584"/>
    </source>
</evidence>
<dbReference type="PROSITE" id="PS51015">
    <property type="entry name" value="YDG"/>
    <property type="match status" value="1"/>
</dbReference>
<evidence type="ECO:0000256" key="3">
    <source>
        <dbReference type="PROSITE-ProRule" id="PRU00358"/>
    </source>
</evidence>
<dbReference type="GO" id="GO:0000775">
    <property type="term" value="C:chromosome, centromeric region"/>
    <property type="evidence" value="ECO:0007669"/>
    <property type="project" value="UniProtKB-SubCell"/>
</dbReference>
<gene>
    <name evidence="6 7" type="primary">LOC116211929</name>
</gene>
<dbReference type="PANTHER" id="PTHR45660">
    <property type="entry name" value="HISTONE-LYSINE N-METHYLTRANSFERASE SETMAR"/>
    <property type="match status" value="1"/>
</dbReference>
<dbReference type="SUPFAM" id="SSF88697">
    <property type="entry name" value="PUA domain-like"/>
    <property type="match status" value="1"/>
</dbReference>
<dbReference type="Proteomes" id="UP000515151">
    <property type="component" value="Chromosome 6"/>
</dbReference>
<evidence type="ECO:0000313" key="6">
    <source>
        <dbReference type="RefSeq" id="XP_031402327.1"/>
    </source>
</evidence>
<evidence type="ECO:0000259" key="4">
    <source>
        <dbReference type="PROSITE" id="PS51015"/>
    </source>
</evidence>
<dbReference type="InterPro" id="IPR036987">
    <property type="entry name" value="SRA-YDG_sf"/>
</dbReference>
<dbReference type="GeneID" id="116211929"/>
<reference evidence="6 7" key="2">
    <citation type="submission" date="2025-04" db="UniProtKB">
        <authorList>
            <consortium name="RefSeq"/>
        </authorList>
    </citation>
    <scope>IDENTIFICATION</scope>
    <source>
        <tissue evidence="6 7">Leaf</tissue>
    </source>
</reference>
<accession>A0A6P8EAM6</accession>
<comment type="subcellular location">
    <subcellularLocation>
        <location evidence="1">Chromosome</location>
        <location evidence="1">Centromere</location>
    </subcellularLocation>
    <subcellularLocation>
        <location evidence="3">Nucleus</location>
    </subcellularLocation>
</comment>
<feature type="domain" description="YDG" evidence="4">
    <location>
        <begin position="36"/>
        <end position="184"/>
    </location>
</feature>
<evidence type="ECO:0000256" key="2">
    <source>
        <dbReference type="ARBA" id="ARBA00023242"/>
    </source>
</evidence>
<reference evidence="5" key="1">
    <citation type="journal article" date="2020" name="Plant Biotechnol. J.">
        <title>The pomegranate (Punica granatum L.) draft genome dissects genetic divergence between soft- and hard-seeded cultivars.</title>
        <authorList>
            <person name="Luo X."/>
            <person name="Li H."/>
            <person name="Wu Z."/>
            <person name="Yao W."/>
            <person name="Zhao P."/>
            <person name="Cao D."/>
            <person name="Yu H."/>
            <person name="Li K."/>
            <person name="Poudel K."/>
            <person name="Zhao D."/>
            <person name="Zhang F."/>
            <person name="Xia X."/>
            <person name="Chen L."/>
            <person name="Wang Q."/>
            <person name="Jing D."/>
            <person name="Cao S."/>
        </authorList>
    </citation>
    <scope>NUCLEOTIDE SEQUENCE [LARGE SCALE GENOMIC DNA]</scope>
</reference>
<sequence length="187" mass="21109">MCEIDLMESMDQEGRFKSLEDLQEGEENHPRTALMGVVPGVEVGDRFYYRFELAVVGLHRRFQAGIDNKNLNGEILVTSIVASSNTDNMNNADELTYVGEGGISNRKKFQEDRKLGRGNLAMKNNIRAQNAIRVIRLMTASVTNTELITATLEVSVYDGLYVAQRCHQERGDHGRLIFEFKLKRNPG</sequence>
<keyword evidence="2 3" id="KW-0539">Nucleus</keyword>
<dbReference type="InterPro" id="IPR015947">
    <property type="entry name" value="PUA-like_sf"/>
</dbReference>
<keyword evidence="5" id="KW-1185">Reference proteome</keyword>
<dbReference type="RefSeq" id="XP_031402328.1">
    <property type="nucleotide sequence ID" value="XM_031546468.1"/>
</dbReference>
<protein>
    <submittedName>
        <fullName evidence="6 7">Histone-lysine N-methyltransferase, H3 lysine-9 specific SUVH5-like</fullName>
    </submittedName>
</protein>
<dbReference type="GO" id="GO:0003690">
    <property type="term" value="F:double-stranded DNA binding"/>
    <property type="evidence" value="ECO:0007669"/>
    <property type="project" value="TreeGrafter"/>
</dbReference>
<organism evidence="5 7">
    <name type="scientific">Punica granatum</name>
    <name type="common">Pomegranate</name>
    <dbReference type="NCBI Taxonomy" id="22663"/>
    <lineage>
        <taxon>Eukaryota</taxon>
        <taxon>Viridiplantae</taxon>
        <taxon>Streptophyta</taxon>
        <taxon>Embryophyta</taxon>
        <taxon>Tracheophyta</taxon>
        <taxon>Spermatophyta</taxon>
        <taxon>Magnoliopsida</taxon>
        <taxon>eudicotyledons</taxon>
        <taxon>Gunneridae</taxon>
        <taxon>Pentapetalae</taxon>
        <taxon>rosids</taxon>
        <taxon>malvids</taxon>
        <taxon>Myrtales</taxon>
        <taxon>Lythraceae</taxon>
        <taxon>Punica</taxon>
    </lineage>
</organism>
<dbReference type="RefSeq" id="XP_031402327.1">
    <property type="nucleotide sequence ID" value="XM_031546467.1"/>
</dbReference>
<dbReference type="GO" id="GO:0042054">
    <property type="term" value="F:histone methyltransferase activity"/>
    <property type="evidence" value="ECO:0007669"/>
    <property type="project" value="TreeGrafter"/>
</dbReference>
<dbReference type="Pfam" id="PF02182">
    <property type="entry name" value="SAD_SRA"/>
    <property type="match status" value="1"/>
</dbReference>
<dbReference type="AlphaFoldDB" id="A0A6P8EAM6"/>